<dbReference type="EMBL" id="LSDK01000013">
    <property type="protein sequence ID" value="KXB78515.1"/>
    <property type="molecule type" value="Genomic_DNA"/>
</dbReference>
<keyword evidence="2" id="KW-1185">Reference proteome</keyword>
<dbReference type="Proteomes" id="UP000070224">
    <property type="component" value="Unassembled WGS sequence"/>
</dbReference>
<sequence>MIFIVGAKVVNILFQSIFALIRERKKSRTHHLLSPRPFR</sequence>
<organism evidence="1 2">
    <name type="scientific">Porphyromonas somerae</name>
    <dbReference type="NCBI Taxonomy" id="322095"/>
    <lineage>
        <taxon>Bacteria</taxon>
        <taxon>Pseudomonadati</taxon>
        <taxon>Bacteroidota</taxon>
        <taxon>Bacteroidia</taxon>
        <taxon>Bacteroidales</taxon>
        <taxon>Porphyromonadaceae</taxon>
        <taxon>Porphyromonas</taxon>
    </lineage>
</organism>
<gene>
    <name evidence="1" type="ORF">HMPREF3185_00164</name>
</gene>
<evidence type="ECO:0000313" key="1">
    <source>
        <dbReference type="EMBL" id="KXB78515.1"/>
    </source>
</evidence>
<name>A0A134BEZ7_9PORP</name>
<dbReference type="PATRIC" id="fig|322095.3.peg.164"/>
<dbReference type="AlphaFoldDB" id="A0A134BEZ7"/>
<comment type="caution">
    <text evidence="1">The sequence shown here is derived from an EMBL/GenBank/DDBJ whole genome shotgun (WGS) entry which is preliminary data.</text>
</comment>
<reference evidence="2" key="1">
    <citation type="submission" date="2016-01" db="EMBL/GenBank/DDBJ databases">
        <authorList>
            <person name="Mitreva M."/>
            <person name="Pepin K.H."/>
            <person name="Mihindukulasuriya K.A."/>
            <person name="Fulton R."/>
            <person name="Fronick C."/>
            <person name="O'Laughlin M."/>
            <person name="Miner T."/>
            <person name="Herter B."/>
            <person name="Rosa B.A."/>
            <person name="Cordes M."/>
            <person name="Tomlinson C."/>
            <person name="Wollam A."/>
            <person name="Palsikar V.B."/>
            <person name="Mardis E.R."/>
            <person name="Wilson R.K."/>
        </authorList>
    </citation>
    <scope>NUCLEOTIDE SEQUENCE [LARGE SCALE GENOMIC DNA]</scope>
    <source>
        <strain evidence="2">KA00683</strain>
    </source>
</reference>
<accession>A0A134BEZ7</accession>
<protein>
    <submittedName>
        <fullName evidence="1">Uncharacterized protein</fullName>
    </submittedName>
</protein>
<evidence type="ECO:0000313" key="2">
    <source>
        <dbReference type="Proteomes" id="UP000070224"/>
    </source>
</evidence>
<dbReference type="STRING" id="322095.HMPREF3185_00164"/>
<proteinExistence type="predicted"/>